<dbReference type="Proteomes" id="UP000221734">
    <property type="component" value="Chromosome Kuenenia_stuttgartiensis_MBR1"/>
</dbReference>
<dbReference type="Gene3D" id="3.30.70.1290">
    <property type="entry name" value="Transposase IS200-like"/>
    <property type="match status" value="1"/>
</dbReference>
<evidence type="ECO:0000259" key="1">
    <source>
        <dbReference type="SMART" id="SM01321"/>
    </source>
</evidence>
<dbReference type="EMBL" id="LT934425">
    <property type="protein sequence ID" value="SOH03805.1"/>
    <property type="molecule type" value="Genomic_DNA"/>
</dbReference>
<dbReference type="GO" id="GO:0006313">
    <property type="term" value="P:DNA transposition"/>
    <property type="evidence" value="ECO:0007669"/>
    <property type="project" value="InterPro"/>
</dbReference>
<dbReference type="AlphaFoldDB" id="A0A2C9CDS9"/>
<proteinExistence type="predicted"/>
<dbReference type="InterPro" id="IPR002686">
    <property type="entry name" value="Transposase_17"/>
</dbReference>
<dbReference type="GO" id="GO:0043565">
    <property type="term" value="F:sequence-specific DNA binding"/>
    <property type="evidence" value="ECO:0007669"/>
    <property type="project" value="TreeGrafter"/>
</dbReference>
<accession>A0A2C9CDS9</accession>
<dbReference type="SMART" id="SM01321">
    <property type="entry name" value="Y1_Tnp"/>
    <property type="match status" value="1"/>
</dbReference>
<organism evidence="3 4">
    <name type="scientific">Kuenenia stuttgartiensis</name>
    <dbReference type="NCBI Taxonomy" id="174633"/>
    <lineage>
        <taxon>Bacteria</taxon>
        <taxon>Pseudomonadati</taxon>
        <taxon>Planctomycetota</taxon>
        <taxon>Candidatus Brocadiia</taxon>
        <taxon>Candidatus Brocadiales</taxon>
        <taxon>Candidatus Brocadiaceae</taxon>
        <taxon>Candidatus Kuenenia</taxon>
    </lineage>
</organism>
<evidence type="ECO:0000313" key="4">
    <source>
        <dbReference type="Proteomes" id="UP000221734"/>
    </source>
</evidence>
<reference evidence="2 5" key="3">
    <citation type="submission" date="2020-02" db="EMBL/GenBank/DDBJ databases">
        <title>Newly sequenced genome of strain CSTR1 showed variability in Candidatus Kuenenia stuttgartiensis genomes.</title>
        <authorList>
            <person name="Ding C."/>
            <person name="Adrian L."/>
        </authorList>
    </citation>
    <scope>NUCLEOTIDE SEQUENCE [LARGE SCALE GENOMIC DNA]</scope>
    <source>
        <strain evidence="2 5">CSTR1</strain>
    </source>
</reference>
<reference evidence="4" key="2">
    <citation type="submission" date="2017-10" db="EMBL/GenBank/DDBJ databases">
        <authorList>
            <person name="Frank J."/>
        </authorList>
    </citation>
    <scope>NUCLEOTIDE SEQUENCE [LARGE SCALE GENOMIC DNA]</scope>
</reference>
<dbReference type="Proteomes" id="UP000501926">
    <property type="component" value="Chromosome"/>
</dbReference>
<sequence length="177" mass="20733">MRSRYKIVKNSNLYFITSTIVGWLPVFTEKIFCDIIVNSLTYCRQKKGLRLFAYVVMDTHIHLLVSSEAVSGIIRDFKSYTAREIIRIAKENQRKRLLKQFEFYKKGHKATSEYQVWQEGFHPQVVAQEDVFRQKVAYIHCNPVRRGLVEDAGHWVYSSAGNYLYGKGCIEIDQIEL</sequence>
<dbReference type="InterPro" id="IPR052715">
    <property type="entry name" value="RAYT_transposase"/>
</dbReference>
<name>A0A2C9CDS9_KUEST</name>
<dbReference type="PANTHER" id="PTHR36966:SF1">
    <property type="entry name" value="REP-ASSOCIATED TYROSINE TRANSPOSASE"/>
    <property type="match status" value="1"/>
</dbReference>
<gene>
    <name evidence="2" type="ORF">KsCSTR_09950</name>
    <name evidence="3" type="ORF">KSMBR1_1303</name>
</gene>
<dbReference type="SUPFAM" id="SSF143422">
    <property type="entry name" value="Transposase IS200-like"/>
    <property type="match status" value="1"/>
</dbReference>
<evidence type="ECO:0000313" key="3">
    <source>
        <dbReference type="EMBL" id="SOH03805.1"/>
    </source>
</evidence>
<protein>
    <recommendedName>
        <fullName evidence="1">Transposase IS200-like domain-containing protein</fullName>
    </recommendedName>
</protein>
<dbReference type="OrthoDB" id="9794403at2"/>
<dbReference type="InterPro" id="IPR036515">
    <property type="entry name" value="Transposase_17_sf"/>
</dbReference>
<dbReference type="RefSeq" id="WP_099324570.1">
    <property type="nucleotide sequence ID" value="NZ_CP049055.1"/>
</dbReference>
<dbReference type="PANTHER" id="PTHR36966">
    <property type="entry name" value="REP-ASSOCIATED TYROSINE TRANSPOSASE"/>
    <property type="match status" value="1"/>
</dbReference>
<dbReference type="GO" id="GO:0004803">
    <property type="term" value="F:transposase activity"/>
    <property type="evidence" value="ECO:0007669"/>
    <property type="project" value="InterPro"/>
</dbReference>
<feature type="domain" description="Transposase IS200-like" evidence="1">
    <location>
        <begin position="9"/>
        <end position="142"/>
    </location>
</feature>
<evidence type="ECO:0000313" key="2">
    <source>
        <dbReference type="EMBL" id="QII10374.1"/>
    </source>
</evidence>
<dbReference type="NCBIfam" id="NF047646">
    <property type="entry name" value="REP_Tyr_transpos"/>
    <property type="match status" value="1"/>
</dbReference>
<keyword evidence="4" id="KW-1185">Reference proteome</keyword>
<dbReference type="KEGG" id="kst:KSMBR1_1303"/>
<dbReference type="EMBL" id="CP049055">
    <property type="protein sequence ID" value="QII10374.1"/>
    <property type="molecule type" value="Genomic_DNA"/>
</dbReference>
<dbReference type="Pfam" id="PF01797">
    <property type="entry name" value="Y1_Tnp"/>
    <property type="match status" value="1"/>
</dbReference>
<evidence type="ECO:0000313" key="5">
    <source>
        <dbReference type="Proteomes" id="UP000501926"/>
    </source>
</evidence>
<reference evidence="3" key="1">
    <citation type="submission" date="2017-10" db="EMBL/GenBank/DDBJ databases">
        <authorList>
            <person name="Banno H."/>
            <person name="Chua N.-H."/>
        </authorList>
    </citation>
    <scope>NUCLEOTIDE SEQUENCE [LARGE SCALE GENOMIC DNA]</scope>
    <source>
        <strain evidence="3">Kuenenia_mbr1_ru-nijmegen</strain>
    </source>
</reference>